<proteinExistence type="predicted"/>
<keyword evidence="1" id="KW-0732">Signal</keyword>
<organism evidence="2 3">
    <name type="scientific">Pseudidiomarina aestuarii</name>
    <dbReference type="NCBI Taxonomy" id="624146"/>
    <lineage>
        <taxon>Bacteria</taxon>
        <taxon>Pseudomonadati</taxon>
        <taxon>Pseudomonadota</taxon>
        <taxon>Gammaproteobacteria</taxon>
        <taxon>Alteromonadales</taxon>
        <taxon>Idiomarinaceae</taxon>
        <taxon>Pseudidiomarina</taxon>
    </lineage>
</organism>
<feature type="signal peptide" evidence="1">
    <location>
        <begin position="1"/>
        <end position="23"/>
    </location>
</feature>
<dbReference type="EMBL" id="PYVS01000003">
    <property type="protein sequence ID" value="PTB83248.1"/>
    <property type="molecule type" value="Genomic_DNA"/>
</dbReference>
<feature type="chain" id="PRO_5015694010" description="PEP-CTERM sorting domain-containing protein" evidence="1">
    <location>
        <begin position="24"/>
        <end position="188"/>
    </location>
</feature>
<comment type="caution">
    <text evidence="2">The sequence shown here is derived from an EMBL/GenBank/DDBJ whole genome shotgun (WGS) entry which is preliminary data.</text>
</comment>
<evidence type="ECO:0008006" key="4">
    <source>
        <dbReference type="Google" id="ProtNLM"/>
    </source>
</evidence>
<evidence type="ECO:0000313" key="3">
    <source>
        <dbReference type="Proteomes" id="UP000243022"/>
    </source>
</evidence>
<accession>A0A2T4CP07</accession>
<protein>
    <recommendedName>
        <fullName evidence="4">PEP-CTERM sorting domain-containing protein</fullName>
    </recommendedName>
</protein>
<dbReference type="AlphaFoldDB" id="A0A2T4CP07"/>
<gene>
    <name evidence="2" type="ORF">C9986_00345</name>
</gene>
<sequence>MNNVFRKSLVALAIMGTSAGAMAADIATGTVTRNVSTEYLEVAPAGVLTSNNVVLELGAEYAVNDVITLTFTGNDALDVDSLPPFVTIAAAAPEKGLTIGLISTSVENGTTKANYRVTDITGGATDTTTGIILDFGTLDFDSTKSGNGINVAFSAVTKLAFPTNLSDAFFNLLFRINDSDSRLMFTVS</sequence>
<evidence type="ECO:0000256" key="1">
    <source>
        <dbReference type="SAM" id="SignalP"/>
    </source>
</evidence>
<dbReference type="Proteomes" id="UP000243022">
    <property type="component" value="Unassembled WGS sequence"/>
</dbReference>
<name>A0A2T4CP07_9GAMM</name>
<reference evidence="2 3" key="1">
    <citation type="submission" date="2018-03" db="EMBL/GenBank/DDBJ databases">
        <title>Cross-interface Injection: A General Nanoliter Liquid Handling Method Applied to Single Cells Genome Amplification Automated Nanoliter Liquid Handling Applied to Single Cell Multiple Displacement Amplification.</title>
        <authorList>
            <person name="Yun J."/>
            <person name="Xu P."/>
            <person name="Xu J."/>
            <person name="Dai X."/>
            <person name="Wang Y."/>
            <person name="Zheng X."/>
            <person name="Cao C."/>
            <person name="Yi Q."/>
            <person name="Zhu Y."/>
            <person name="Wang L."/>
            <person name="Dong Z."/>
            <person name="Huang Y."/>
            <person name="Huang L."/>
            <person name="Du W."/>
        </authorList>
    </citation>
    <scope>NUCLEOTIDE SEQUENCE [LARGE SCALE GENOMIC DNA]</scope>
    <source>
        <strain evidence="2 3">Z-E1-2</strain>
    </source>
</reference>
<evidence type="ECO:0000313" key="2">
    <source>
        <dbReference type="EMBL" id="PTB83248.1"/>
    </source>
</evidence>